<sequence>MRQLILAGTLAAVGTGVMVAFDQQQLNRPLAPDPIPLTVDAASFGPMIHAAGRVEGRSEPISIRPHFPGRIETLPVASGTRVSTGEALLKLDSQRYEALRDLAAAQLEAAQAKRMRLVAGARPTEIEAARQNAEAALARYEGARNRFERAAKLFNRNAISAQEMEDYRYDHDSSLALLNAARKRFETVKADPRPADLLAADAAIASAKAELRMAEIDLDRCQVKAPCDAIVLDIDVRVGEWISPENPAPALQIVDASQLRVVADVDERDALIVSEGKTCRITVDALPGKYFEGIVSEIEPRMEPKKIYGGWAGERNDTHSRRVWIDLANDVALPIGIPVEVMIERE</sequence>
<feature type="domain" description="YbhG-like alpha-helical hairpin" evidence="4">
    <location>
        <begin position="91"/>
        <end position="219"/>
    </location>
</feature>
<dbReference type="Gene3D" id="2.40.50.100">
    <property type="match status" value="1"/>
</dbReference>
<dbReference type="InterPro" id="IPR050465">
    <property type="entry name" value="UPF0194_transport"/>
</dbReference>
<comment type="caution">
    <text evidence="5">The sequence shown here is derived from an EMBL/GenBank/DDBJ whole genome shotgun (WGS) entry which is preliminary data.</text>
</comment>
<evidence type="ECO:0000256" key="3">
    <source>
        <dbReference type="SAM" id="Coils"/>
    </source>
</evidence>
<dbReference type="Pfam" id="PF25881">
    <property type="entry name" value="HH_YBHG"/>
    <property type="match status" value="1"/>
</dbReference>
<dbReference type="EMBL" id="JASZZN010000009">
    <property type="protein sequence ID" value="MDM4016539.1"/>
    <property type="molecule type" value="Genomic_DNA"/>
</dbReference>
<dbReference type="InterPro" id="IPR059052">
    <property type="entry name" value="HH_YbhG-like"/>
</dbReference>
<comment type="subcellular location">
    <subcellularLocation>
        <location evidence="1">Cell envelope</location>
    </subcellularLocation>
</comment>
<dbReference type="PANTHER" id="PTHR32347:SF27">
    <property type="entry name" value="RND EFFLUX PUMP MEMBRANE FUSION PROTEIN BARREL-SANDWICH DOMAIN-CONTAINING PROTEIN"/>
    <property type="match status" value="1"/>
</dbReference>
<reference evidence="5 6" key="1">
    <citation type="submission" date="2023-06" db="EMBL/GenBank/DDBJ databases">
        <title>Roseiconus lacunae JC819 isolated from Gulf of Mannar region, Tamil Nadu.</title>
        <authorList>
            <person name="Pk S."/>
            <person name="Ch S."/>
            <person name="Ch V.R."/>
        </authorList>
    </citation>
    <scope>NUCLEOTIDE SEQUENCE [LARGE SCALE GENOMIC DNA]</scope>
    <source>
        <strain evidence="5 6">JC819</strain>
    </source>
</reference>
<evidence type="ECO:0000313" key="5">
    <source>
        <dbReference type="EMBL" id="MDM4016539.1"/>
    </source>
</evidence>
<evidence type="ECO:0000256" key="2">
    <source>
        <dbReference type="ARBA" id="ARBA00023054"/>
    </source>
</evidence>
<dbReference type="RefSeq" id="WP_160149478.1">
    <property type="nucleotide sequence ID" value="NZ_CP141221.1"/>
</dbReference>
<dbReference type="PANTHER" id="PTHR32347">
    <property type="entry name" value="EFFLUX SYSTEM COMPONENT YKNX-RELATED"/>
    <property type="match status" value="1"/>
</dbReference>
<dbReference type="Gene3D" id="2.40.30.170">
    <property type="match status" value="1"/>
</dbReference>
<dbReference type="Gene3D" id="1.10.287.470">
    <property type="entry name" value="Helix hairpin bin"/>
    <property type="match status" value="1"/>
</dbReference>
<name>A0ABT7PJ75_9BACT</name>
<accession>A0ABT7PJ75</accession>
<keyword evidence="2 3" id="KW-0175">Coiled coil</keyword>
<feature type="coiled-coil region" evidence="3">
    <location>
        <begin position="93"/>
        <end position="150"/>
    </location>
</feature>
<evidence type="ECO:0000313" key="6">
    <source>
        <dbReference type="Proteomes" id="UP001239462"/>
    </source>
</evidence>
<evidence type="ECO:0000256" key="1">
    <source>
        <dbReference type="ARBA" id="ARBA00004196"/>
    </source>
</evidence>
<keyword evidence="6" id="KW-1185">Reference proteome</keyword>
<protein>
    <submittedName>
        <fullName evidence="5">Efflux RND transporter periplasmic adaptor subunit</fullName>
    </submittedName>
</protein>
<evidence type="ECO:0000259" key="4">
    <source>
        <dbReference type="Pfam" id="PF25881"/>
    </source>
</evidence>
<proteinExistence type="predicted"/>
<dbReference type="Proteomes" id="UP001239462">
    <property type="component" value="Unassembled WGS sequence"/>
</dbReference>
<gene>
    <name evidence="5" type="ORF">QTN89_13930</name>
</gene>
<organism evidence="5 6">
    <name type="scientific">Roseiconus lacunae</name>
    <dbReference type="NCBI Taxonomy" id="2605694"/>
    <lineage>
        <taxon>Bacteria</taxon>
        <taxon>Pseudomonadati</taxon>
        <taxon>Planctomycetota</taxon>
        <taxon>Planctomycetia</taxon>
        <taxon>Pirellulales</taxon>
        <taxon>Pirellulaceae</taxon>
        <taxon>Roseiconus</taxon>
    </lineage>
</organism>
<dbReference type="SUPFAM" id="SSF111369">
    <property type="entry name" value="HlyD-like secretion proteins"/>
    <property type="match status" value="2"/>
</dbReference>